<dbReference type="Gene3D" id="3.30.160.60">
    <property type="entry name" value="Classic Zinc Finger"/>
    <property type="match status" value="1"/>
</dbReference>
<dbReference type="InterPro" id="IPR013087">
    <property type="entry name" value="Znf_C2H2_type"/>
</dbReference>
<feature type="compositionally biased region" description="Polar residues" evidence="2">
    <location>
        <begin position="45"/>
        <end position="105"/>
    </location>
</feature>
<dbReference type="PANTHER" id="PTHR36167">
    <property type="entry name" value="C2H2 FINGER DOMAIN TRANSCRIPTION FACTOR (EUROFUNG)-RELATED"/>
    <property type="match status" value="1"/>
</dbReference>
<dbReference type="InterPro" id="IPR039327">
    <property type="entry name" value="CON7-like"/>
</dbReference>
<dbReference type="Gene3D" id="1.25.40.10">
    <property type="entry name" value="Tetratricopeptide repeat domain"/>
    <property type="match status" value="1"/>
</dbReference>
<keyword evidence="1" id="KW-0479">Metal-binding</keyword>
<dbReference type="PROSITE" id="PS00028">
    <property type="entry name" value="ZINC_FINGER_C2H2_1"/>
    <property type="match status" value="1"/>
</dbReference>
<evidence type="ECO:0000313" key="5">
    <source>
        <dbReference type="Proteomes" id="UP000664521"/>
    </source>
</evidence>
<comment type="caution">
    <text evidence="4">The sequence shown here is derived from an EMBL/GenBank/DDBJ whole genome shotgun (WGS) entry which is preliminary data.</text>
</comment>
<dbReference type="EMBL" id="CAJPDS010000023">
    <property type="protein sequence ID" value="CAF9919018.1"/>
    <property type="molecule type" value="Genomic_DNA"/>
</dbReference>
<evidence type="ECO:0000259" key="3">
    <source>
        <dbReference type="PROSITE" id="PS50157"/>
    </source>
</evidence>
<keyword evidence="1" id="KW-0863">Zinc-finger</keyword>
<reference evidence="4" key="1">
    <citation type="submission" date="2021-03" db="EMBL/GenBank/DDBJ databases">
        <authorList>
            <person name="Tagirdzhanova G."/>
        </authorList>
    </citation>
    <scope>NUCLEOTIDE SEQUENCE</scope>
</reference>
<dbReference type="GO" id="GO:0006355">
    <property type="term" value="P:regulation of DNA-templated transcription"/>
    <property type="evidence" value="ECO:0007669"/>
    <property type="project" value="InterPro"/>
</dbReference>
<feature type="compositionally biased region" description="Basic and acidic residues" evidence="2">
    <location>
        <begin position="274"/>
        <end position="292"/>
    </location>
</feature>
<proteinExistence type="predicted"/>
<keyword evidence="1" id="KW-0862">Zinc</keyword>
<dbReference type="AlphaFoldDB" id="A0A8H3FBI6"/>
<feature type="region of interest" description="Disordered" evidence="2">
    <location>
        <begin position="274"/>
        <end position="340"/>
    </location>
</feature>
<protein>
    <recommendedName>
        <fullName evidence="3">C2H2-type domain-containing protein</fullName>
    </recommendedName>
</protein>
<dbReference type="OrthoDB" id="1939603at2759"/>
<feature type="compositionally biased region" description="Low complexity" evidence="2">
    <location>
        <begin position="305"/>
        <end position="318"/>
    </location>
</feature>
<feature type="compositionally biased region" description="Basic and acidic residues" evidence="2">
    <location>
        <begin position="682"/>
        <end position="713"/>
    </location>
</feature>
<accession>A0A8H3FBI6</accession>
<keyword evidence="5" id="KW-1185">Reference proteome</keyword>
<dbReference type="PROSITE" id="PS50157">
    <property type="entry name" value="ZINC_FINGER_C2H2_2"/>
    <property type="match status" value="1"/>
</dbReference>
<evidence type="ECO:0000256" key="2">
    <source>
        <dbReference type="SAM" id="MobiDB-lite"/>
    </source>
</evidence>
<feature type="region of interest" description="Disordered" evidence="2">
    <location>
        <begin position="677"/>
        <end position="713"/>
    </location>
</feature>
<feature type="region of interest" description="Disordered" evidence="2">
    <location>
        <begin position="16"/>
        <end position="222"/>
    </location>
</feature>
<dbReference type="Proteomes" id="UP000664521">
    <property type="component" value="Unassembled WGS sequence"/>
</dbReference>
<gene>
    <name evidence="4" type="ORF">HETSPECPRED_003923</name>
</gene>
<dbReference type="PANTHER" id="PTHR36167:SF3">
    <property type="entry name" value="C2H2 FINGER DOMAIN TRANSCRIPTION FACTOR (EUROFUNG)-RELATED"/>
    <property type="match status" value="1"/>
</dbReference>
<sequence length="1064" mass="118740">MNSLTDILWRSQRLMDRGAPEHFSQPDPASAAQYAPQQDVRHTTYPPSTNSAEYGISPSSARPSNPNQQEYLARQQYAQQQSHTGAGTMAQSTSPSMSLQDGQQNNHHHPQHVKSNSDVPIDPSIAQSSPTYPPYSPYAPNHDMSQYQGHPQGGYHPWPQQYAGHPHGMPGGPYSSPGTAVSAGGVGATAGPRGPGQNPHPLSQVYSFVPIPGAQQNKRPRRRYEEIERMYKCGWQGCEKAYGTLNHLNAHVTMQSHGQKRTPEEFKEIRKEWKARKKEEDNARKAEDDRQRSATGAGPADGQNSDPSQTPTSSTYPPGARPHLPPIGYAPSAGQVPQGQYASGMDQMYQAGNGQGGYPGYPHSPYGQGGQQIYYRAVYPYALIPTLFRRTATRPITEKKHGGIPAAPWPRRNASSIATYPNRNVLAKELQYLGDPLRLANNTLQLLKQPGQDEKALEMVRMASKSMRCQTGYGHVLRRICLTVQALPNFATNAKQMKKRRQQPDGYTYTIVLRGLALHSRFSKSLERALTVYHSMFAPDSLVRPSIIHTNAAIKVCAQVGDLDAMFGIAARLPKSGPRAADRATFTTVFNALNRVVFDDNDPVRDESLLENIDKRQNAVLKGRRMWADIIERWNEGDMMLDEALICAVGRLLLLADVPQDLDDVFSLLEQTMGIPRQTPRRPRDIDGTQSLSEKDVESPAQENKDLVQPIEPERKPFADVDDEFVPGSEFLPLPSVAPTAYAIPSRSTLSLVVDACTRLKLFSAAQDYWTLLTGSRYNIVPDTANYHMYLRLLRAQRASRQCVEIVEDMRDGLGTGSYVPSSAWKSENRSASSGVTVSTFRIALSACRRDIKNPNVMVHACKLVRIMYDCLPEADIGFLNTFIEITREATGDDYRALSAALRNTDLGVQQIVGRIRFEFTEEEKQSEKYLAQCREVNTLLCNLIGAYQKLLDLHKPISRSMLASPQDIIKERIGAYKQLTIVSNWQTEVSKRLGVASVYNPAIKEEQVKEMEEQEAEEVAIADSDWKREAIIARQKAEKYTRGGRNKRMAMAQYLRRLENESM</sequence>
<dbReference type="GO" id="GO:0008270">
    <property type="term" value="F:zinc ion binding"/>
    <property type="evidence" value="ECO:0007669"/>
    <property type="project" value="UniProtKB-KW"/>
</dbReference>
<organism evidence="4 5">
    <name type="scientific">Heterodermia speciosa</name>
    <dbReference type="NCBI Taxonomy" id="116794"/>
    <lineage>
        <taxon>Eukaryota</taxon>
        <taxon>Fungi</taxon>
        <taxon>Dikarya</taxon>
        <taxon>Ascomycota</taxon>
        <taxon>Pezizomycotina</taxon>
        <taxon>Lecanoromycetes</taxon>
        <taxon>OSLEUM clade</taxon>
        <taxon>Lecanoromycetidae</taxon>
        <taxon>Caliciales</taxon>
        <taxon>Physciaceae</taxon>
        <taxon>Heterodermia</taxon>
    </lineage>
</organism>
<name>A0A8H3FBI6_9LECA</name>
<dbReference type="InterPro" id="IPR011990">
    <property type="entry name" value="TPR-like_helical_dom_sf"/>
</dbReference>
<feature type="domain" description="C2H2-type" evidence="3">
    <location>
        <begin position="231"/>
        <end position="262"/>
    </location>
</feature>
<evidence type="ECO:0000256" key="1">
    <source>
        <dbReference type="PROSITE-ProRule" id="PRU00042"/>
    </source>
</evidence>
<evidence type="ECO:0000313" key="4">
    <source>
        <dbReference type="EMBL" id="CAF9919018.1"/>
    </source>
</evidence>